<name>A0A1I4PIM0_9PROT</name>
<reference evidence="3" key="1">
    <citation type="submission" date="2016-10" db="EMBL/GenBank/DDBJ databases">
        <authorList>
            <person name="Varghese N."/>
            <person name="Submissions S."/>
        </authorList>
    </citation>
    <scope>NUCLEOTIDE SEQUENCE [LARGE SCALE GENOMIC DNA]</scope>
    <source>
        <strain evidence="3">Nm44</strain>
    </source>
</reference>
<gene>
    <name evidence="2" type="ORF">SAMN05421863_102055</name>
</gene>
<proteinExistence type="predicted"/>
<accession>A0A1I4PIM0</accession>
<keyword evidence="3" id="KW-1185">Reference proteome</keyword>
<organism evidence="2 3">
    <name type="scientific">Nitrosomonas communis</name>
    <dbReference type="NCBI Taxonomy" id="44574"/>
    <lineage>
        <taxon>Bacteria</taxon>
        <taxon>Pseudomonadati</taxon>
        <taxon>Pseudomonadota</taxon>
        <taxon>Betaproteobacteria</taxon>
        <taxon>Nitrosomonadales</taxon>
        <taxon>Nitrosomonadaceae</taxon>
        <taxon>Nitrosomonas</taxon>
    </lineage>
</organism>
<protein>
    <submittedName>
        <fullName evidence="2">Uncharacterized protein</fullName>
    </submittedName>
</protein>
<sequence>MMVGLILAIFLECSTKKDSSHSSQPSSPTSKDESVLSHPGSNSKSKSENKDQASNTRVNETVTVSPVLAYEACAQDHKI</sequence>
<evidence type="ECO:0000256" key="1">
    <source>
        <dbReference type="SAM" id="MobiDB-lite"/>
    </source>
</evidence>
<dbReference type="AlphaFoldDB" id="A0A1I4PIM0"/>
<evidence type="ECO:0000313" key="2">
    <source>
        <dbReference type="EMBL" id="SFM27681.1"/>
    </source>
</evidence>
<feature type="compositionally biased region" description="Polar residues" evidence="1">
    <location>
        <begin position="52"/>
        <end position="61"/>
    </location>
</feature>
<evidence type="ECO:0000313" key="3">
    <source>
        <dbReference type="Proteomes" id="UP000183287"/>
    </source>
</evidence>
<feature type="region of interest" description="Disordered" evidence="1">
    <location>
        <begin position="15"/>
        <end position="61"/>
    </location>
</feature>
<dbReference type="Proteomes" id="UP000183287">
    <property type="component" value="Unassembled WGS sequence"/>
</dbReference>
<dbReference type="RefSeq" id="WP_074905337.1">
    <property type="nucleotide sequence ID" value="NZ_FOUB01000020.1"/>
</dbReference>
<dbReference type="EMBL" id="FOUB01000020">
    <property type="protein sequence ID" value="SFM27681.1"/>
    <property type="molecule type" value="Genomic_DNA"/>
</dbReference>